<keyword evidence="3" id="KW-0812">Transmembrane</keyword>
<dbReference type="InterPro" id="IPR018247">
    <property type="entry name" value="EF_Hand_1_Ca_BS"/>
</dbReference>
<dbReference type="Proteomes" id="UP000318704">
    <property type="component" value="Chromosome"/>
</dbReference>
<keyword evidence="2" id="KW-0677">Repeat</keyword>
<reference evidence="5 6" key="1">
    <citation type="submission" date="2019-03" db="EMBL/GenBank/DDBJ databases">
        <title>Deep-cultivation of Planctomycetes and their phenomic and genomic characterization uncovers novel biology.</title>
        <authorList>
            <person name="Wiegand S."/>
            <person name="Jogler M."/>
            <person name="Boedeker C."/>
            <person name="Pinto D."/>
            <person name="Vollmers J."/>
            <person name="Rivas-Marin E."/>
            <person name="Kohn T."/>
            <person name="Peeters S.H."/>
            <person name="Heuer A."/>
            <person name="Rast P."/>
            <person name="Oberbeckmann S."/>
            <person name="Bunk B."/>
            <person name="Jeske O."/>
            <person name="Meyerdierks A."/>
            <person name="Storesund J.E."/>
            <person name="Kallscheuer N."/>
            <person name="Luecker S."/>
            <person name="Lage O.M."/>
            <person name="Pohl T."/>
            <person name="Merkel B.J."/>
            <person name="Hornburger P."/>
            <person name="Mueller R.-W."/>
            <person name="Bruemmer F."/>
            <person name="Labrenz M."/>
            <person name="Spormann A.M."/>
            <person name="Op den Camp H."/>
            <person name="Overmann J."/>
            <person name="Amann R."/>
            <person name="Jetten M.S.M."/>
            <person name="Mascher T."/>
            <person name="Medema M.H."/>
            <person name="Devos D.P."/>
            <person name="Kaster A.-K."/>
            <person name="Ovreas L."/>
            <person name="Rohde M."/>
            <person name="Galperin M.Y."/>
            <person name="Jogler C."/>
        </authorList>
    </citation>
    <scope>NUCLEOTIDE SEQUENCE [LARGE SCALE GENOMIC DNA]</scope>
    <source>
        <strain evidence="5 6">V144</strain>
    </source>
</reference>
<feature type="domain" description="EF-hand" evidence="4">
    <location>
        <begin position="1841"/>
        <end position="1870"/>
    </location>
</feature>
<evidence type="ECO:0000259" key="4">
    <source>
        <dbReference type="PROSITE" id="PS50222"/>
    </source>
</evidence>
<feature type="domain" description="EF-hand" evidence="4">
    <location>
        <begin position="754"/>
        <end position="789"/>
    </location>
</feature>
<evidence type="ECO:0000256" key="1">
    <source>
        <dbReference type="ARBA" id="ARBA00022723"/>
    </source>
</evidence>
<dbReference type="GO" id="GO:0005509">
    <property type="term" value="F:calcium ion binding"/>
    <property type="evidence" value="ECO:0007669"/>
    <property type="project" value="InterPro"/>
</dbReference>
<dbReference type="PROSITE" id="PS50222">
    <property type="entry name" value="EF_HAND_2"/>
    <property type="match status" value="21"/>
</dbReference>
<feature type="transmembrane region" description="Helical" evidence="3">
    <location>
        <begin position="2633"/>
        <end position="2654"/>
    </location>
</feature>
<feature type="domain" description="EF-hand" evidence="4">
    <location>
        <begin position="1167"/>
        <end position="1202"/>
    </location>
</feature>
<dbReference type="SUPFAM" id="SSF47473">
    <property type="entry name" value="EF-hand"/>
    <property type="match status" value="19"/>
</dbReference>
<dbReference type="Pfam" id="PF13202">
    <property type="entry name" value="EF-hand_5"/>
    <property type="match status" value="10"/>
</dbReference>
<dbReference type="PANTHER" id="PTHR10827:SF98">
    <property type="entry name" value="45 KDA CALCIUM-BINDING PROTEIN"/>
    <property type="match status" value="1"/>
</dbReference>
<keyword evidence="3" id="KW-1133">Transmembrane helix</keyword>
<proteinExistence type="predicted"/>
<dbReference type="InterPro" id="IPR011992">
    <property type="entry name" value="EF-hand-dom_pair"/>
</dbReference>
<evidence type="ECO:0000313" key="6">
    <source>
        <dbReference type="Proteomes" id="UP000318704"/>
    </source>
</evidence>
<sequence length="2659" mass="302577">MLKYSEIICSFFTGLILVNGIVFAADPTPGELAKKLDIDSNGKITLTEFLVGKTKDQKRRRLFFQYDTNEDLSLSYDELKAKISSQKLSGVNNFRYHDKNSDGELSLKEYLPLVASTKPQLAKRNFNVVDFNGNGQLSLEEFKALPGLLPVAERGAIPDPIAELASTVQQKWDVLQKSADQNKDGQLSQAEWPQKELQKQLTPLADVKFTDWDADQNGQVTSKEAAQLIAVAYGMRETNGAPLRATNGLVLYRSYIQPTDKDNDYRLSKEEYLPSIRRPKEQVQAEFTKMDADKDGFLNYQELTKSNTTNIDEFSYFLNTDKDLDGLLSAEELLKVNSNDSVKSRLPQGFAAFDKDRDGKLNLREFRLAPIGCSYVTLRIYGRTDLDHDAALSWKEFYIEDSPEVIGLAWELFRRFDRNQSGKLETSEIEFQIEPTKLSPQKAFTFRDKNADGALTLEEYLALVESKKLQLEKRNFNVVDFDGNGQLSLEEFKTLPDLLPLEKRSTIPDPIAELVTAAQQKWDVLQKTADQNNDGQLSAAEWPQAELQKQLTPLANVKFKVWDADQDGQVTQKEAAQLMAVAYGMRHVTGAPLRTPNGRVIYRSFIRRSDKNGDHRLSKDEYRPSSSWSEKQTQTQFKILDADQDGFLTYQELAMSPLSNIDELRFFLSFDKDLDGLLSSAELLKAGLNGVTESRLSQGLKAFDEDGDGKFSLREFRLAPVGCSYITLHVYDKNDLDHDAVLSWEEFYQEPSPQVIGLAWELFRRFDRNQNGQLELNEFEFRIDSSKLTPEKAFTLWDKNSDGELSLEEYLPLVASTKPQLAKRNFNVVDFNGNGQLSMEEFKALPGLFPVAERGAIPDPIAELASTVQQKWDVLQKAADQNKDGQLSQAEWPQKELHKQLTPLADVKFTDWDADQNGQVTSKEAAQLIAVAYGMRETNGAPLRATNGLVLYRSYIQPTDKDNDYRLSEEEYLPSIRRPKKQVQAEFTKMDADKDGFLNYQELTKSNTTNIDEFSYFLNTDKDLDGLLSAEELLKINSNDVVDSRLPQGFAAFDENDDGQLSLREFRLAPIGCSYVTLRIYGRTDLNHDAALSWKEFYIEDSPEVIGLAWELFRRFDRNQNNQLELSEFEFRVDPTKLSPEKAFTFSDKNSDGQLALKEYLPLVASTKPQLAERNFKVVDFDRNGQLSLEEYKTLPGLFSVTERGAVPDPVADLATTAQKKWKAIHKAADQNTDGLLSEEEWPQDELQKQLPPLVDLKFSVWDTDQDGQVSHEEAEQLVAVAYGMKHLHGFPLRAPNGLVLYRSYIHRTDKDGDNQLSIEEYLPSIRRPKQQVQALFTKMDADKNGFLTYQELSTSSTTNIDELNFFLSFDKDLDGLLSSAELLKAGLNGVTELRLSQGLKAFDNDGDGKFSLHEFRLSPVGCSYVTLHVYDRKDENHDGMLSWEEFYQEPSPQVIGLAWELFRHFDHNQNGQLELNEFEFRVDPTKFSPEKAFTFRDKNSDGELTLEEYLPLVASIKPQLAKRNFNVVDFDRNSQLSLEEYKALPGLFSVTERGTVPDPVADLATTAQQTWQAIQKTADQNADGQLSQKEWPLVELQKQLTPLADVKFSIWDANQNGQVTQKEAEQLIAVAYGMKHLNGFPLRASNGLVLYRSYINPTDKDDDHQFSKEEYLPSIRRPKEQVQAEFTKMDTDQNGFLSYQEMTISDTTNIDELKFFLNSDKDLDGLVSPAELPRVNSNGATGTRVSQALPAFDEDGDGKFSLREFRLAPVGCNYVTLHVYGRTDQDHDGQLSWQEFYQEPSPQVIGLAWELFRRFDRDQNGQLDLSEFEFRVDPTKLSPKKAFAFRDKNSDGELTLEEYLPLVASTKPQLAKRNFNVVDFDKNDRLSLEEYKALPGLLPAERRGTIPDPVEELANAAQQTWQALYKAADQNSDDQLSEAEWPKAELQKQLTPLADVKFTVWDADQNGQVSRKEADKLIAIAYGMQQVNGFPLRATNGLVLYRYYIKGADKDGDHRLSKSEYLPSIRWPKEKVQAQFTKLDADQDEFLTYAELATSSLSNIDEFNFFLRSDTDLDGLLNEEELLKVGSNSTIGKSLSQGLKAFDEDGDAKFSLREFRLAPVGCNYVTLRVYGRTDLDHDGKLSWQEFYQEPSPQVIGLAWELFRRFDRNQDGQLDPNEFEFQYNPAKISPKLAFATSDKNSDGELTLEEYLPLVASTKPELAKRNFNVVDFDGNGQLTQEEYKALPGLFSAAERGMIPDPVADLAEIAQQKWKALHKTADRNKDGQLSQSEWPQANLKKQLTPLADLEFKVWDTDQNGQVTHKEAEQLLALAYGMKHLSGFPLRAPNGLVLYRSYINPTDKDGDHRLSKEEYLPSIRRPKEYVQSLFTGMDADQDGFLTHAELTTSPTTNIDEFSFFLNSDKDLDGFLSPEEILKIGSNGATELLLSQALPAFDENKDGKYSLREFRLSPLGCNYVTLRVYGRRDLDNNGTLSWKEFYQEDSPQLIGLAWELFSRFDRNQNNQLELSEFDFRYDPAKISPEIFFQVADKDKNGKLTFTEVFTDKAPEKKNSLEYQRYQIRQARAEDKFMNDDRNKDNSLDYKEFLQSRQAAAKIAERHRRAVGRTTADDGSKWLFPVIMTLNIVLLIGVAFYFMRRKAG</sequence>
<feature type="domain" description="EF-hand" evidence="4">
    <location>
        <begin position="2217"/>
        <end position="2252"/>
    </location>
</feature>
<feature type="domain" description="EF-hand" evidence="4">
    <location>
        <begin position="2378"/>
        <end position="2413"/>
    </location>
</feature>
<feature type="domain" description="EF-hand" evidence="4">
    <location>
        <begin position="476"/>
        <end position="502"/>
    </location>
</feature>
<evidence type="ECO:0000313" key="5">
    <source>
        <dbReference type="EMBL" id="QDT97531.1"/>
    </source>
</evidence>
<gene>
    <name evidence="5" type="ORF">V144x_30060</name>
</gene>
<feature type="domain" description="EF-hand" evidence="4">
    <location>
        <begin position="1678"/>
        <end position="1713"/>
    </location>
</feature>
<evidence type="ECO:0000256" key="2">
    <source>
        <dbReference type="ARBA" id="ARBA00022737"/>
    </source>
</evidence>
<feature type="domain" description="EF-hand" evidence="4">
    <location>
        <begin position="628"/>
        <end position="663"/>
    </location>
</feature>
<feature type="domain" description="EF-hand" evidence="4">
    <location>
        <begin position="117"/>
        <end position="152"/>
    </location>
</feature>
<feature type="domain" description="EF-hand" evidence="4">
    <location>
        <begin position="1041"/>
        <end position="1076"/>
    </location>
</feature>
<dbReference type="PANTHER" id="PTHR10827">
    <property type="entry name" value="RETICULOCALBIN"/>
    <property type="match status" value="1"/>
</dbReference>
<dbReference type="RefSeq" id="WP_144985870.1">
    <property type="nucleotide sequence ID" value="NZ_CP037920.1"/>
</dbReference>
<dbReference type="PROSITE" id="PS00018">
    <property type="entry name" value="EF_HAND_1"/>
    <property type="match status" value="27"/>
</dbReference>
<dbReference type="EMBL" id="CP037920">
    <property type="protein sequence ID" value="QDT97531.1"/>
    <property type="molecule type" value="Genomic_DNA"/>
</dbReference>
<feature type="domain" description="EF-hand" evidence="4">
    <location>
        <begin position="1328"/>
        <end position="1363"/>
    </location>
</feature>
<keyword evidence="3" id="KW-0472">Membrane</keyword>
<dbReference type="InterPro" id="IPR002048">
    <property type="entry name" value="EF_hand_dom"/>
</dbReference>
<name>A0A517VWZ3_9PLAN</name>
<feature type="domain" description="EF-hand" evidence="4">
    <location>
        <begin position="1454"/>
        <end position="1489"/>
    </location>
</feature>
<feature type="domain" description="EF-hand" evidence="4">
    <location>
        <begin position="817"/>
        <end position="852"/>
    </location>
</feature>
<dbReference type="KEGG" id="gaw:V144x_30060"/>
<feature type="domain" description="EF-hand" evidence="4">
    <location>
        <begin position="54"/>
        <end position="89"/>
    </location>
</feature>
<dbReference type="Gene3D" id="1.10.238.10">
    <property type="entry name" value="EF-hand"/>
    <property type="match status" value="27"/>
</dbReference>
<dbReference type="CDD" id="cd00051">
    <property type="entry name" value="EFh"/>
    <property type="match status" value="1"/>
</dbReference>
<feature type="domain" description="EF-hand" evidence="4">
    <location>
        <begin position="978"/>
        <end position="1013"/>
    </location>
</feature>
<feature type="domain" description="EF-hand" evidence="4">
    <location>
        <begin position="278"/>
        <end position="313"/>
    </location>
</feature>
<feature type="domain" description="EF-hand" evidence="4">
    <location>
        <begin position="404"/>
        <end position="439"/>
    </location>
</feature>
<dbReference type="SMART" id="SM00054">
    <property type="entry name" value="EFh"/>
    <property type="match status" value="39"/>
</dbReference>
<feature type="domain" description="EF-hand" evidence="4">
    <location>
        <begin position="691"/>
        <end position="726"/>
    </location>
</feature>
<evidence type="ECO:0000256" key="3">
    <source>
        <dbReference type="SAM" id="Phobius"/>
    </source>
</evidence>
<organism evidence="5 6">
    <name type="scientific">Gimesia aquarii</name>
    <dbReference type="NCBI Taxonomy" id="2527964"/>
    <lineage>
        <taxon>Bacteria</taxon>
        <taxon>Pseudomonadati</taxon>
        <taxon>Planctomycetota</taxon>
        <taxon>Planctomycetia</taxon>
        <taxon>Planctomycetales</taxon>
        <taxon>Planctomycetaceae</taxon>
        <taxon>Gimesia</taxon>
    </lineage>
</organism>
<accession>A0A517VWZ3</accession>
<protein>
    <submittedName>
        <fullName evidence="5">Transaldolase/EF-hand domain-containing protein</fullName>
    </submittedName>
</protein>
<keyword evidence="1" id="KW-0479">Metal-binding</keyword>
<feature type="domain" description="EF-hand" evidence="4">
    <location>
        <begin position="341"/>
        <end position="376"/>
    </location>
</feature>
<feature type="domain" description="EF-hand" evidence="4">
    <location>
        <begin position="1804"/>
        <end position="1839"/>
    </location>
</feature>
<feature type="domain" description="EF-hand" evidence="4">
    <location>
        <begin position="2154"/>
        <end position="2189"/>
    </location>
</feature>